<dbReference type="GO" id="GO:0030414">
    <property type="term" value="F:peptidase inhibitor activity"/>
    <property type="evidence" value="ECO:0007669"/>
    <property type="project" value="InterPro"/>
</dbReference>
<dbReference type="AlphaFoldDB" id="A0AAV6VBT0"/>
<feature type="domain" description="WAP" evidence="4">
    <location>
        <begin position="15"/>
        <end position="63"/>
    </location>
</feature>
<evidence type="ECO:0000256" key="1">
    <source>
        <dbReference type="ARBA" id="ARBA00002878"/>
    </source>
</evidence>
<name>A0AAV6VBT0_9ARAC</name>
<reference evidence="5 6" key="1">
    <citation type="journal article" date="2022" name="Nat. Ecol. Evol.">
        <title>A masculinizing supergene underlies an exaggerated male reproductive morph in a spider.</title>
        <authorList>
            <person name="Hendrickx F."/>
            <person name="De Corte Z."/>
            <person name="Sonet G."/>
            <person name="Van Belleghem S.M."/>
            <person name="Kostlbacher S."/>
            <person name="Vangestel C."/>
        </authorList>
    </citation>
    <scope>NUCLEOTIDE SEQUENCE [LARGE SCALE GENOMIC DNA]</scope>
    <source>
        <strain evidence="5">W744_W776</strain>
    </source>
</reference>
<accession>A0AAV6VBT0</accession>
<comment type="function">
    <text evidence="1">Has antibacterial activity.</text>
</comment>
<dbReference type="EMBL" id="JAFNEN010000109">
    <property type="protein sequence ID" value="KAG8194125.1"/>
    <property type="molecule type" value="Genomic_DNA"/>
</dbReference>
<evidence type="ECO:0000256" key="2">
    <source>
        <dbReference type="ARBA" id="ARBA00022656"/>
    </source>
</evidence>
<dbReference type="SUPFAM" id="SSF57256">
    <property type="entry name" value="Elafin-like"/>
    <property type="match status" value="1"/>
</dbReference>
<keyword evidence="3" id="KW-0732">Signal</keyword>
<evidence type="ECO:0000313" key="6">
    <source>
        <dbReference type="Proteomes" id="UP000827092"/>
    </source>
</evidence>
<comment type="caution">
    <text evidence="5">The sequence shown here is derived from an EMBL/GenBank/DDBJ whole genome shotgun (WGS) entry which is preliminary data.</text>
</comment>
<evidence type="ECO:0000313" key="5">
    <source>
        <dbReference type="EMBL" id="KAG8194125.1"/>
    </source>
</evidence>
<proteinExistence type="predicted"/>
<dbReference type="InterPro" id="IPR008197">
    <property type="entry name" value="WAP_dom"/>
</dbReference>
<dbReference type="GO" id="GO:0090729">
    <property type="term" value="F:toxin activity"/>
    <property type="evidence" value="ECO:0007669"/>
    <property type="project" value="UniProtKB-KW"/>
</dbReference>
<keyword evidence="6" id="KW-1185">Reference proteome</keyword>
<protein>
    <recommendedName>
        <fullName evidence="4">WAP domain-containing protein</fullName>
    </recommendedName>
</protein>
<dbReference type="Proteomes" id="UP000827092">
    <property type="component" value="Unassembled WGS sequence"/>
</dbReference>
<organism evidence="5 6">
    <name type="scientific">Oedothorax gibbosus</name>
    <dbReference type="NCBI Taxonomy" id="931172"/>
    <lineage>
        <taxon>Eukaryota</taxon>
        <taxon>Metazoa</taxon>
        <taxon>Ecdysozoa</taxon>
        <taxon>Arthropoda</taxon>
        <taxon>Chelicerata</taxon>
        <taxon>Arachnida</taxon>
        <taxon>Araneae</taxon>
        <taxon>Araneomorphae</taxon>
        <taxon>Entelegynae</taxon>
        <taxon>Araneoidea</taxon>
        <taxon>Linyphiidae</taxon>
        <taxon>Erigoninae</taxon>
        <taxon>Oedothorax</taxon>
    </lineage>
</organism>
<keyword evidence="2" id="KW-0800">Toxin</keyword>
<evidence type="ECO:0000259" key="4">
    <source>
        <dbReference type="PROSITE" id="PS51390"/>
    </source>
</evidence>
<gene>
    <name evidence="5" type="ORF">JTE90_003062</name>
</gene>
<evidence type="ECO:0000256" key="3">
    <source>
        <dbReference type="ARBA" id="ARBA00022729"/>
    </source>
</evidence>
<dbReference type="GO" id="GO:0005576">
    <property type="term" value="C:extracellular region"/>
    <property type="evidence" value="ECO:0007669"/>
    <property type="project" value="InterPro"/>
</dbReference>
<sequence>MVVSVAIFMNLTYGGKGRKGRHCPKPPNIQCFVHNNECCSQEDCDEGDLCCVEGCGNTCRTPIRKKGEGTRVDEDDYTCQIGLPTPDFCPSKPNIFCYRSSNQCCSDDDCCYGDICCEEFCGKKCRTPTKQETNGTRSVYSSTCQIDYE</sequence>
<dbReference type="InterPro" id="IPR036645">
    <property type="entry name" value="Elafin-like_sf"/>
</dbReference>
<dbReference type="PROSITE" id="PS51390">
    <property type="entry name" value="WAP"/>
    <property type="match status" value="1"/>
</dbReference>